<keyword evidence="4" id="KW-1185">Reference proteome</keyword>
<evidence type="ECO:0000313" key="4">
    <source>
        <dbReference type="Proteomes" id="UP000826775"/>
    </source>
</evidence>
<evidence type="ECO:0000313" key="3">
    <source>
        <dbReference type="EMBL" id="BCZ18248.1"/>
    </source>
</evidence>
<evidence type="ECO:0000256" key="1">
    <source>
        <dbReference type="SAM" id="MobiDB-lite"/>
    </source>
</evidence>
<accession>A0ABN6I3Y9</accession>
<protein>
    <submittedName>
        <fullName evidence="3">Vacuolating cytotoxin (VacA)-like protein FaaA1</fullName>
    </submittedName>
</protein>
<dbReference type="InterPro" id="IPR004311">
    <property type="entry name" value="Vacuolating_cytotoxin_put"/>
</dbReference>
<reference evidence="3 4" key="1">
    <citation type="submission" date="2021-07" db="EMBL/GenBank/DDBJ databases">
        <title>Novel Helicobacter sp. Isolated from a dog.</title>
        <authorList>
            <person name="Rimbara E."/>
            <person name="Suzuki M."/>
        </authorList>
    </citation>
    <scope>NUCLEOTIDE SEQUENCE [LARGE SCALE GENOMIC DNA]</scope>
    <source>
        <strain evidence="4">NHP19-003</strain>
    </source>
</reference>
<dbReference type="Pfam" id="PF03077">
    <property type="entry name" value="VacA2"/>
    <property type="match status" value="1"/>
</dbReference>
<gene>
    <name evidence="3" type="primary">faaA</name>
    <name evidence="3" type="ORF">NHP190003_15300</name>
</gene>
<dbReference type="Proteomes" id="UP000826775">
    <property type="component" value="Chromosome"/>
</dbReference>
<feature type="domain" description="Vacuolating cytotoxin putative" evidence="2">
    <location>
        <begin position="408"/>
        <end position="475"/>
    </location>
</feature>
<organism evidence="3 4">
    <name type="scientific">Helicobacter gastrocanis</name>
    <dbReference type="NCBI Taxonomy" id="2849641"/>
    <lineage>
        <taxon>Bacteria</taxon>
        <taxon>Pseudomonadati</taxon>
        <taxon>Campylobacterota</taxon>
        <taxon>Epsilonproteobacteria</taxon>
        <taxon>Campylobacterales</taxon>
        <taxon>Helicobacteraceae</taxon>
        <taxon>Helicobacter</taxon>
    </lineage>
</organism>
<name>A0ABN6I3Y9_9HELI</name>
<proteinExistence type="predicted"/>
<feature type="region of interest" description="Disordered" evidence="1">
    <location>
        <begin position="817"/>
        <end position="840"/>
    </location>
</feature>
<feature type="compositionally biased region" description="Polar residues" evidence="1">
    <location>
        <begin position="828"/>
        <end position="840"/>
    </location>
</feature>
<evidence type="ECO:0000259" key="2">
    <source>
        <dbReference type="Pfam" id="PF03077"/>
    </source>
</evidence>
<sequence length="1156" mass="120872">MVGAMASYNGLAAYDLGNQTHIVGYMWDHRNGEFYYGGGGYYCGSYWCNDAASLTSNKDGDYLLSQLTWKGGSLNIGLNNATLNVGTQGSNTFTNYYDTATFNDTINARNINLAQTLNLERDTNLSISASQNINANNATLNSNGYTLALKGQNGNFNDTSLNGGSAINIDVSNLTLNNVSFNDANTSVTNTGSLNIQNTITLTHNSPLTKLASTITLSPSAIFNITQDLSNVSQTGGSSYSVLNTTGNINTSSYGKALWNLIRYHNQSASLYSGDGASEIQSNGETIYHVAFNEGGKQYTFGEAFGPKSISIFSLQPTNVWGTGVLPLNGSHDFSVGPGGVAYINPNAANPTNGYKILNTNANAGPASFGVNIKGSDSTLILGNDTANPINWQTSKAAISIGGDTHTAGTIKGAFSAYNIYMTNTLQTGNNLAPNAHNILTAQYGGHGTTITFNASNNLTMDDLRYWERIAGDEQSSATFNATNNINVSNSTFIDNTRSISAIIGGDMKFSAQNTTFNNSRFSGDQNQISLTGTQKLTLTDTQINNGMSTVSLNAGTLNMDCDGKNGSCVPNFSKTPPFGASGFSGINAEHLLVNAQTATFSNTTLNIDPVSGANAAFSTNNLTFNNTTFSGDNTFSFKAYNKGGQVTTFEGTTTLDTAQSNQALSPFATALSGQVILGSNAVFNIQNTLNNPAKTYTILDTQNAIQASSQDYLNTYAGRLWQLIHYQGQSASSAQQVTGAFIFNNQVYNIPTADKAYMVSFGTARFLETFGNNRMALQYVSQAADVWQSVYPMQNEPNVPQSYNVGVNGVAFIDPAHNHSDPGYNPGDNSLSANSQVSGGATDTTIVGNNATLVIGNDQLQAIGLKAQRASVNLDPSEKTGNSSSTTLSAPNVLLTNDLNIGSNKGGSGDLNISAQNTMTMDGLDFNATGSQQTNQNTFTGTQSLNIQNSNLNANGGALSLNSQNIQLNHANLTGQSGATITLNASSQSSNTPTQINAANTDFKDSGGSVKLNAQNITLGTSTQGTLYDKSVSGAARGAVRFSGNNTAISIAATGALDVANTSFNEQNGGSISLSSGQNLTIGPTLTFSGNATHITLNTANTLNITGQAGQEGFNDTNGAIQLQGQNIKLNAATFAGSGNSVKILGAGGVGPLTA</sequence>
<dbReference type="EMBL" id="AP024814">
    <property type="protein sequence ID" value="BCZ18248.1"/>
    <property type="molecule type" value="Genomic_DNA"/>
</dbReference>